<dbReference type="EMBL" id="JABFUD020000019">
    <property type="protein sequence ID" value="KAI5064924.1"/>
    <property type="molecule type" value="Genomic_DNA"/>
</dbReference>
<feature type="transmembrane region" description="Helical" evidence="7">
    <location>
        <begin position="458"/>
        <end position="478"/>
    </location>
</feature>
<evidence type="ECO:0000313" key="9">
    <source>
        <dbReference type="Proteomes" id="UP000886520"/>
    </source>
</evidence>
<comment type="similarity">
    <text evidence="2 7">Belongs to the CTL (choline transporter-like) family.</text>
</comment>
<feature type="transmembrane region" description="Helical" evidence="7">
    <location>
        <begin position="572"/>
        <end position="592"/>
    </location>
</feature>
<keyword evidence="4 7" id="KW-1133">Transmembrane helix</keyword>
<evidence type="ECO:0000256" key="2">
    <source>
        <dbReference type="ARBA" id="ARBA00007168"/>
    </source>
</evidence>
<keyword evidence="3 7" id="KW-0812">Transmembrane</keyword>
<feature type="transmembrane region" description="Helical" evidence="7">
    <location>
        <begin position="598"/>
        <end position="618"/>
    </location>
</feature>
<evidence type="ECO:0000256" key="4">
    <source>
        <dbReference type="ARBA" id="ARBA00022989"/>
    </source>
</evidence>
<proteinExistence type="inferred from homology"/>
<evidence type="ECO:0000256" key="7">
    <source>
        <dbReference type="RuleBase" id="RU368066"/>
    </source>
</evidence>
<keyword evidence="9" id="KW-1185">Reference proteome</keyword>
<evidence type="ECO:0000256" key="5">
    <source>
        <dbReference type="ARBA" id="ARBA00023136"/>
    </source>
</evidence>
<evidence type="ECO:0000256" key="1">
    <source>
        <dbReference type="ARBA" id="ARBA00004141"/>
    </source>
</evidence>
<reference evidence="8" key="1">
    <citation type="submission" date="2021-01" db="EMBL/GenBank/DDBJ databases">
        <title>Adiantum capillus-veneris genome.</title>
        <authorList>
            <person name="Fang Y."/>
            <person name="Liao Q."/>
        </authorList>
    </citation>
    <scope>NUCLEOTIDE SEQUENCE</scope>
    <source>
        <strain evidence="8">H3</strain>
        <tissue evidence="8">Leaf</tissue>
    </source>
</reference>
<evidence type="ECO:0000256" key="3">
    <source>
        <dbReference type="ARBA" id="ARBA00022692"/>
    </source>
</evidence>
<dbReference type="AlphaFoldDB" id="A0A9D4UBD6"/>
<dbReference type="GO" id="GO:0005886">
    <property type="term" value="C:plasma membrane"/>
    <property type="evidence" value="ECO:0007669"/>
    <property type="project" value="UniProtKB-SubCell"/>
</dbReference>
<accession>A0A9D4UBD6</accession>
<feature type="transmembrane region" description="Helical" evidence="7">
    <location>
        <begin position="397"/>
        <end position="420"/>
    </location>
</feature>
<organism evidence="8 9">
    <name type="scientific">Adiantum capillus-veneris</name>
    <name type="common">Maidenhair fern</name>
    <dbReference type="NCBI Taxonomy" id="13818"/>
    <lineage>
        <taxon>Eukaryota</taxon>
        <taxon>Viridiplantae</taxon>
        <taxon>Streptophyta</taxon>
        <taxon>Embryophyta</taxon>
        <taxon>Tracheophyta</taxon>
        <taxon>Polypodiopsida</taxon>
        <taxon>Polypodiidae</taxon>
        <taxon>Polypodiales</taxon>
        <taxon>Pteridineae</taxon>
        <taxon>Pteridaceae</taxon>
        <taxon>Vittarioideae</taxon>
        <taxon>Adiantum</taxon>
    </lineage>
</organism>
<dbReference type="OrthoDB" id="420519at2759"/>
<keyword evidence="5 7" id="KW-0472">Membrane</keyword>
<feature type="transmembrane region" description="Helical" evidence="7">
    <location>
        <begin position="32"/>
        <end position="50"/>
    </location>
</feature>
<dbReference type="InterPro" id="IPR007603">
    <property type="entry name" value="Choline_transptr-like"/>
</dbReference>
<gene>
    <name evidence="8" type="ORF">GOP47_0019619</name>
</gene>
<evidence type="ECO:0000256" key="6">
    <source>
        <dbReference type="ARBA" id="ARBA00023180"/>
    </source>
</evidence>
<keyword evidence="6" id="KW-0325">Glycoprotein</keyword>
<comment type="caution">
    <text evidence="8">The sequence shown here is derived from an EMBL/GenBank/DDBJ whole genome shotgun (WGS) entry which is preliminary data.</text>
</comment>
<dbReference type="PANTHER" id="PTHR12385">
    <property type="entry name" value="CHOLINE TRANSPORTER-LIKE (SLC FAMILY 44)"/>
    <property type="match status" value="1"/>
</dbReference>
<name>A0A9D4UBD6_ADICA</name>
<dbReference type="PANTHER" id="PTHR12385:SF14">
    <property type="entry name" value="CHOLINE TRANSPORTER-LIKE 2"/>
    <property type="match status" value="1"/>
</dbReference>
<comment type="subcellular location">
    <subcellularLocation>
        <location evidence="7">Cell membrane</location>
        <topology evidence="7">Multi-pass membrane protein</topology>
    </subcellularLocation>
    <subcellularLocation>
        <location evidence="1">Membrane</location>
        <topology evidence="1">Multi-pass membrane protein</topology>
    </subcellularLocation>
</comment>
<sequence length="688" mass="76922">MEDYQQPGYGEEPSVKLEPIQGKRRYTDVLCFPLSLAYLAGMFIVAIAAFRQGNLNRITCMLDRTGHLCGVRNVFANGTIGPDFTNRKFVYWLDPYDFLVDADISTFKSVCVTKCPTEMGSSVCEYDSDYFTNYNVPLASADSTSVGSGPCYMVLMETFPLHRKCVPKPSNTLNSVNVDISGKQKSMSLGDKLYGRVAQLITKNWFRDYIIDIMNGWSILSCCGVIGGLLLTLAWIGGMFNAKGAGIGQELASKLKDAPTLDIGKVTGRNSFKWYGNVMAAMSLFLVIVTIVTMRWLRRWIEVAVLCLEVCGETIQVVQSVKATQYNVNMQSQPNLPHVKLKSNQPQFTTTQQPQKMYQSGKKNQESNSLTQSAQPLKPGPIDHLWGRLTAPFLRPLLFITIPILCFTIACWLSVLLFIISTCSIQQQSYADFGFVWTWRFYVMDTIFASVGRVLHTVLRYNCGSVIFGGLFFSPALLSFKRSLKCLIWTVKCFQQFGHKVPEQIANSINRSVSCIDNIMTYFNKDALIMVAIKGKDYCASAALARERLNTNAAFLETFKVSPDGLVEIGKLLVCGMCAICSLAMSQLPMFSDMTSTVYIASPIFLAVMTTVLSYTMAHTLLQVYTTTWDTLLLNLCEDCQAFHGRPRFCPPLLMATVQKAMELRATEQQQPLQVNNQWENKVGGTDY</sequence>
<dbReference type="Proteomes" id="UP000886520">
    <property type="component" value="Chromosome 19"/>
</dbReference>
<feature type="transmembrane region" description="Helical" evidence="7">
    <location>
        <begin position="217"/>
        <end position="236"/>
    </location>
</feature>
<comment type="function">
    <text evidence="7">Choline transporter.</text>
</comment>
<dbReference type="GO" id="GO:0022857">
    <property type="term" value="F:transmembrane transporter activity"/>
    <property type="evidence" value="ECO:0007669"/>
    <property type="project" value="UniProtKB-UniRule"/>
</dbReference>
<protein>
    <recommendedName>
        <fullName evidence="7">Choline transporter-like protein</fullName>
    </recommendedName>
</protein>
<dbReference type="Pfam" id="PF04515">
    <property type="entry name" value="Choline_transpo"/>
    <property type="match status" value="1"/>
</dbReference>
<feature type="transmembrane region" description="Helical" evidence="7">
    <location>
        <begin position="274"/>
        <end position="292"/>
    </location>
</feature>
<evidence type="ECO:0000313" key="8">
    <source>
        <dbReference type="EMBL" id="KAI5064924.1"/>
    </source>
</evidence>